<dbReference type="InterPro" id="IPR052922">
    <property type="entry name" value="Cytidylate_Kinase-2"/>
</dbReference>
<dbReference type="PANTHER" id="PTHR37816">
    <property type="entry name" value="YALI0E33011P"/>
    <property type="match status" value="1"/>
</dbReference>
<dbReference type="EMBL" id="KQ085896">
    <property type="protein sequence ID" value="KLO18273.1"/>
    <property type="molecule type" value="Genomic_DNA"/>
</dbReference>
<dbReference type="Proteomes" id="UP000053477">
    <property type="component" value="Unassembled WGS sequence"/>
</dbReference>
<organism evidence="1 2">
    <name type="scientific">Schizopora paradoxa</name>
    <dbReference type="NCBI Taxonomy" id="27342"/>
    <lineage>
        <taxon>Eukaryota</taxon>
        <taxon>Fungi</taxon>
        <taxon>Dikarya</taxon>
        <taxon>Basidiomycota</taxon>
        <taxon>Agaricomycotina</taxon>
        <taxon>Agaricomycetes</taxon>
        <taxon>Hymenochaetales</taxon>
        <taxon>Schizoporaceae</taxon>
        <taxon>Schizopora</taxon>
    </lineage>
</organism>
<dbReference type="Gene3D" id="3.40.50.300">
    <property type="entry name" value="P-loop containing nucleotide triphosphate hydrolases"/>
    <property type="match status" value="1"/>
</dbReference>
<evidence type="ECO:0000313" key="1">
    <source>
        <dbReference type="EMBL" id="KLO18273.1"/>
    </source>
</evidence>
<dbReference type="PANTHER" id="PTHR37816:SF1">
    <property type="entry name" value="TOXIN"/>
    <property type="match status" value="1"/>
</dbReference>
<accession>A0A0H2S987</accession>
<keyword evidence="2" id="KW-1185">Reference proteome</keyword>
<dbReference type="OrthoDB" id="65590at2759"/>
<dbReference type="AlphaFoldDB" id="A0A0H2S987"/>
<dbReference type="SUPFAM" id="SSF52540">
    <property type="entry name" value="P-loop containing nucleoside triphosphate hydrolases"/>
    <property type="match status" value="1"/>
</dbReference>
<protein>
    <recommendedName>
        <fullName evidence="3">Adenylate kinase</fullName>
    </recommendedName>
</protein>
<sequence length="201" mass="22930">MSSDTLPPLKGDGNGVYRVHIVGNSGTGKFTLGDELSEILGVPCIHLDTLFWKSGWVQSNSEDFRQRVLEALGQSEKGWIVDGNYTKFLSEELSTATDVIWLDTPFLLYFPRIFIRTMGRLFGHGPPCAPGCDETVRSVFFDSDSILWWAITHHYPIKRRYTTLMITDGIEVGGNMRRIGGWGRELRKWKEDVWKMVNKIE</sequence>
<reference evidence="1 2" key="1">
    <citation type="submission" date="2015-04" db="EMBL/GenBank/DDBJ databases">
        <title>Complete genome sequence of Schizopora paradoxa KUC8140, a cosmopolitan wood degrader in East Asia.</title>
        <authorList>
            <consortium name="DOE Joint Genome Institute"/>
            <person name="Min B."/>
            <person name="Park H."/>
            <person name="Jang Y."/>
            <person name="Kim J.-J."/>
            <person name="Kim K.H."/>
            <person name="Pangilinan J."/>
            <person name="Lipzen A."/>
            <person name="Riley R."/>
            <person name="Grigoriev I.V."/>
            <person name="Spatafora J.W."/>
            <person name="Choi I.-G."/>
        </authorList>
    </citation>
    <scope>NUCLEOTIDE SEQUENCE [LARGE SCALE GENOMIC DNA]</scope>
    <source>
        <strain evidence="1 2">KUC8140</strain>
    </source>
</reference>
<dbReference type="InterPro" id="IPR027417">
    <property type="entry name" value="P-loop_NTPase"/>
</dbReference>
<dbReference type="InParanoid" id="A0A0H2S987"/>
<proteinExistence type="predicted"/>
<evidence type="ECO:0008006" key="3">
    <source>
        <dbReference type="Google" id="ProtNLM"/>
    </source>
</evidence>
<name>A0A0H2S987_9AGAM</name>
<evidence type="ECO:0000313" key="2">
    <source>
        <dbReference type="Proteomes" id="UP000053477"/>
    </source>
</evidence>
<gene>
    <name evidence="1" type="ORF">SCHPADRAFT_820103</name>
</gene>